<dbReference type="PANTHER" id="PTHR35807">
    <property type="entry name" value="TRANSCRIPTIONAL REGULATOR REDD-RELATED"/>
    <property type="match status" value="1"/>
</dbReference>
<dbReference type="PROSITE" id="PS50011">
    <property type="entry name" value="PROTEIN_KINASE_DOM"/>
    <property type="match status" value="1"/>
</dbReference>
<dbReference type="SMART" id="SM00862">
    <property type="entry name" value="Trans_reg_C"/>
    <property type="match status" value="1"/>
</dbReference>
<dbReference type="Gene3D" id="1.25.40.10">
    <property type="entry name" value="Tetratricopeptide repeat domain"/>
    <property type="match status" value="1"/>
</dbReference>
<dbReference type="eggNOG" id="COG3629">
    <property type="taxonomic scope" value="Bacteria"/>
</dbReference>
<dbReference type="CDD" id="cd01427">
    <property type="entry name" value="HAD_like"/>
    <property type="match status" value="1"/>
</dbReference>
<dbReference type="eggNOG" id="COG0457">
    <property type="taxonomic scope" value="Bacteria"/>
</dbReference>
<dbReference type="InterPro" id="IPR011990">
    <property type="entry name" value="TPR-like_helical_dom_sf"/>
</dbReference>
<evidence type="ECO:0000256" key="2">
    <source>
        <dbReference type="ARBA" id="ARBA00023012"/>
    </source>
</evidence>
<dbReference type="GO" id="GO:0005524">
    <property type="term" value="F:ATP binding"/>
    <property type="evidence" value="ECO:0007669"/>
    <property type="project" value="InterPro"/>
</dbReference>
<dbReference type="STRING" id="1907.SGLAU_11240"/>
<dbReference type="EMBL" id="CP009438">
    <property type="protein sequence ID" value="AIR98252.1"/>
    <property type="molecule type" value="Genomic_DNA"/>
</dbReference>
<evidence type="ECO:0000256" key="4">
    <source>
        <dbReference type="ARBA" id="ARBA00023125"/>
    </source>
</evidence>
<reference evidence="9" key="1">
    <citation type="journal article" date="2015" name="J. Biotechnol.">
        <title>Complete genome sequence of the actinobacterium Streptomyces glaucescens GLA.O (DSM 40922) consisting of a linear chromosome and one linear plasmid.</title>
        <authorList>
            <person name="Ortseifen V."/>
            <person name="Winkler A."/>
            <person name="Albersmeier A."/>
            <person name="Wendler S."/>
            <person name="Puhler A."/>
            <person name="Kalinowski J."/>
            <person name="Ruckert C."/>
        </authorList>
    </citation>
    <scope>NUCLEOTIDE SEQUENCE [LARGE SCALE GENOMIC DNA]</scope>
    <source>
        <strain evidence="9">DSM 40922 / GLA O</strain>
    </source>
</reference>
<dbReference type="InterPro" id="IPR016032">
    <property type="entry name" value="Sig_transdc_resp-reg_C-effctor"/>
</dbReference>
<dbReference type="OrthoDB" id="4495511at2"/>
<evidence type="ECO:0000256" key="3">
    <source>
        <dbReference type="ARBA" id="ARBA00023015"/>
    </source>
</evidence>
<dbReference type="InterPro" id="IPR036388">
    <property type="entry name" value="WH-like_DNA-bd_sf"/>
</dbReference>
<evidence type="ECO:0000313" key="9">
    <source>
        <dbReference type="Proteomes" id="UP000029482"/>
    </source>
</evidence>
<keyword evidence="5" id="KW-0804">Transcription</keyword>
<dbReference type="SMART" id="SM00220">
    <property type="entry name" value="S_TKc"/>
    <property type="match status" value="1"/>
</dbReference>
<dbReference type="KEGG" id="sgu:SGLAU_11240"/>
<dbReference type="SUPFAM" id="SSF48452">
    <property type="entry name" value="TPR-like"/>
    <property type="match status" value="1"/>
</dbReference>
<keyword evidence="9" id="KW-1185">Reference proteome</keyword>
<comment type="similarity">
    <text evidence="1">Belongs to the AfsR/DnrI/RedD regulatory family.</text>
</comment>
<dbReference type="Gene3D" id="3.30.200.20">
    <property type="entry name" value="Phosphorylase Kinase, domain 1"/>
    <property type="match status" value="1"/>
</dbReference>
<evidence type="ECO:0000313" key="8">
    <source>
        <dbReference type="EMBL" id="AIR98252.1"/>
    </source>
</evidence>
<dbReference type="InterPro" id="IPR023214">
    <property type="entry name" value="HAD_sf"/>
</dbReference>
<keyword evidence="3" id="KW-0805">Transcription regulation</keyword>
<keyword evidence="2" id="KW-0902">Two-component regulatory system</keyword>
<dbReference type="GO" id="GO:0003677">
    <property type="term" value="F:DNA binding"/>
    <property type="evidence" value="ECO:0007669"/>
    <property type="project" value="UniProtKB-KW"/>
</dbReference>
<dbReference type="SMART" id="SM01043">
    <property type="entry name" value="BTAD"/>
    <property type="match status" value="1"/>
</dbReference>
<dbReference type="Pfam" id="PF00702">
    <property type="entry name" value="Hydrolase"/>
    <property type="match status" value="1"/>
</dbReference>
<dbReference type="Pfam" id="PF07714">
    <property type="entry name" value="PK_Tyr_Ser-Thr"/>
    <property type="match status" value="1"/>
</dbReference>
<proteinExistence type="inferred from homology"/>
<dbReference type="HOGENOM" id="CLU_005743_0_0_11"/>
<dbReference type="InterPro" id="IPR001867">
    <property type="entry name" value="OmpR/PhoB-type_DNA-bd"/>
</dbReference>
<dbReference type="Pfam" id="PF03704">
    <property type="entry name" value="BTAD"/>
    <property type="match status" value="1"/>
</dbReference>
<dbReference type="InterPro" id="IPR005158">
    <property type="entry name" value="BTAD"/>
</dbReference>
<dbReference type="GO" id="GO:0006355">
    <property type="term" value="P:regulation of DNA-templated transcription"/>
    <property type="evidence" value="ECO:0007669"/>
    <property type="project" value="InterPro"/>
</dbReference>
<feature type="region of interest" description="Disordered" evidence="6">
    <location>
        <begin position="980"/>
        <end position="1045"/>
    </location>
</feature>
<dbReference type="GO" id="GO:0004672">
    <property type="term" value="F:protein kinase activity"/>
    <property type="evidence" value="ECO:0007669"/>
    <property type="project" value="InterPro"/>
</dbReference>
<dbReference type="InterPro" id="IPR051677">
    <property type="entry name" value="AfsR-DnrI-RedD_regulator"/>
</dbReference>
<dbReference type="eggNOG" id="COG0515">
    <property type="taxonomic scope" value="Bacteria"/>
</dbReference>
<feature type="region of interest" description="Disordered" evidence="6">
    <location>
        <begin position="39"/>
        <end position="119"/>
    </location>
</feature>
<feature type="compositionally biased region" description="Pro residues" evidence="6">
    <location>
        <begin position="42"/>
        <end position="52"/>
    </location>
</feature>
<dbReference type="SUPFAM" id="SSF46894">
    <property type="entry name" value="C-terminal effector domain of the bipartite response regulators"/>
    <property type="match status" value="1"/>
</dbReference>
<name>A0A089X349_STRGA</name>
<accession>A0A089X349</accession>
<evidence type="ECO:0000256" key="5">
    <source>
        <dbReference type="ARBA" id="ARBA00023163"/>
    </source>
</evidence>
<dbReference type="Gene3D" id="1.10.10.10">
    <property type="entry name" value="Winged helix-like DNA-binding domain superfamily/Winged helix DNA-binding domain"/>
    <property type="match status" value="1"/>
</dbReference>
<dbReference type="RefSeq" id="WP_078957678.1">
    <property type="nucleotide sequence ID" value="NZ_CP009438.1"/>
</dbReference>
<feature type="domain" description="Protein kinase" evidence="7">
    <location>
        <begin position="532"/>
        <end position="802"/>
    </location>
</feature>
<gene>
    <name evidence="8" type="ORF">SGLAU_11240</name>
</gene>
<dbReference type="InterPro" id="IPR047738">
    <property type="entry name" value="SAV_2336-like_N"/>
</dbReference>
<dbReference type="InterPro" id="IPR000719">
    <property type="entry name" value="Prot_kinase_dom"/>
</dbReference>
<sequence>MRSEDPLVRLADLLAEAASGDRPTPRELAELLWLAGRMEPPAAAPPHPPRPAAGPGGSAEPPPPRDTPAPAPAPAPAPDPARGERQPGPPPRAPLHLPSPAPAPRTGPRYASLLAPAPPMLRHPLGLQRALRPLKRRADAPLGRELDERATADRIARLGADPDGWLPVMRPARERWLSLRLVHDTGPTMPVWQPLVRELHTAFAQSGVFRTVTLHRAAPDGTVHGHGAHAPADGRTVLLLLSDCMGPQWREGPAAGLWYATLRRWAHRMPVAVVQPLPERLWRDTALPTVPGRLAAPHPAAPCAALTFTPYDPPEGAAAPDDALPLPVLEPEPEWLANWAALLTSPGGTGRPAAVARLGGAPPRLDDRADLTRLTPEELVLRFRATASPEAFRLAGHLAVGRPDLPVMRLVQAALEPDPRPQHLAEVVLSGMLTTVPGPPGSYAFRPGVRDLLLRGLPRTARGRTTDLLERVGGLIDTRAGRAPGEFVASTPAEGGTHAAVEDEAFASVDERSVRRLAGTGVSVPRTLAGRYRPLRPLNQAGTVWLARAGTGTVVLRLHTRMNTFRRTAFLRDAELLRDVRHENVTAVHEYGVADGVPYVVMEHLDGIPLNSLAAPNGYRLPAPLFAGVAAQLSRGLEAVHQAGVTHGRLGMSRVMLLPDGTVKLSLFEPGRTAGEQGRSEDLRALSELLLQLASGTSRLVPPVDPGLLTHLPPSVRQPYAHAFDRLMYGRNLLADPELSRTARQAYHPRSYEVLGPLRLRAPHDDHALPDRMKALLAMLLLKHGRVVTRDELRAGLWNPGDEPRDAPAAIARTASRLRTLLGPGAALATLPDGYALHTGADFVDLVECERLVARAGGREPREARGLYDRALALWHPSGPLPDVPGPAAHTARTRLLRLRLTLHRTRAELDLDLDEVARAAADLAELVRAHPSREDFRRLYLIALRRQGRLAEALEVFEEYELSGGTGPELLALGRELREEFGGPPDDPGAPPGEGPFTESDGLPAGSFPTEEELPSLLAQDEEPEERRPLPRDEVPESLFTEEPAGPDRARLVFRFADGPRDADTHALLGRAVTRLVAASGVDAAQFPLEARDDGFSLPVRPGGSGRRLLRTLTLGFRDLLAELDGVRLYVGHGAGPDGSARAWRSLAAPEVHGVLVVGPGMGEAEGIMRYERPERLAPPPPVRGPYPLPPDLPPPAGITRTVVRDRRGTEYYEVDLRESRTSLLARGPQADGRPVFTARGEARWQVTDARTAAAGSASGDVAELIRRHLTDRLRRLTELYPPTRVAEAREDLYRGLARLAVPGFDIRWDVHLSAAPPRPASFLRRSRTPAARALRQADAVLLGFDGTLTRLWTKAGQAAAVRELTRVLAELRDPEDALAGKPLLPANGPVPPHSGDLHPVDLLRALQETAYEPVLRDVLTRAEREAVRSARALSHADLLVRTLADKGLTLALVTDAAEATATGYLELRGLLDDFGGGVHGRSARLMPDPETVQRALARIGVPPARCLLAGSTAVEERAAGAAGVAFLRVADETGFRDLLDAARER</sequence>
<dbReference type="InterPro" id="IPR011009">
    <property type="entry name" value="Kinase-like_dom_sf"/>
</dbReference>
<dbReference type="GO" id="GO:0000160">
    <property type="term" value="P:phosphorelay signal transduction system"/>
    <property type="evidence" value="ECO:0007669"/>
    <property type="project" value="UniProtKB-KW"/>
</dbReference>
<keyword evidence="4" id="KW-0238">DNA-binding</keyword>
<dbReference type="PANTHER" id="PTHR35807:SF1">
    <property type="entry name" value="TRANSCRIPTIONAL REGULATOR REDD"/>
    <property type="match status" value="1"/>
</dbReference>
<feature type="compositionally biased region" description="Basic and acidic residues" evidence="6">
    <location>
        <begin position="1026"/>
        <end position="1036"/>
    </location>
</feature>
<evidence type="ECO:0000259" key="7">
    <source>
        <dbReference type="PROSITE" id="PS50011"/>
    </source>
</evidence>
<evidence type="ECO:0000256" key="1">
    <source>
        <dbReference type="ARBA" id="ARBA00005820"/>
    </source>
</evidence>
<feature type="compositionally biased region" description="Pro residues" evidence="6">
    <location>
        <begin position="87"/>
        <end position="105"/>
    </location>
</feature>
<dbReference type="Gene3D" id="1.10.510.10">
    <property type="entry name" value="Transferase(Phosphotransferase) domain 1"/>
    <property type="match status" value="1"/>
</dbReference>
<organism evidence="8 9">
    <name type="scientific">Streptomyces glaucescens</name>
    <dbReference type="NCBI Taxonomy" id="1907"/>
    <lineage>
        <taxon>Bacteria</taxon>
        <taxon>Bacillati</taxon>
        <taxon>Actinomycetota</taxon>
        <taxon>Actinomycetes</taxon>
        <taxon>Kitasatosporales</taxon>
        <taxon>Streptomycetaceae</taxon>
        <taxon>Streptomyces</taxon>
    </lineage>
</organism>
<protein>
    <recommendedName>
        <fullName evidence="7">Protein kinase domain-containing protein</fullName>
    </recommendedName>
</protein>
<dbReference type="SUPFAM" id="SSF56112">
    <property type="entry name" value="Protein kinase-like (PK-like)"/>
    <property type="match status" value="1"/>
</dbReference>
<feature type="compositionally biased region" description="Pro residues" evidence="6">
    <location>
        <begin position="986"/>
        <end position="995"/>
    </location>
</feature>
<dbReference type="Proteomes" id="UP000029482">
    <property type="component" value="Chromosome"/>
</dbReference>
<dbReference type="InterPro" id="IPR036412">
    <property type="entry name" value="HAD-like_sf"/>
</dbReference>
<dbReference type="Gene3D" id="3.40.50.1000">
    <property type="entry name" value="HAD superfamily/HAD-like"/>
    <property type="match status" value="1"/>
</dbReference>
<dbReference type="NCBIfam" id="NF041121">
    <property type="entry name" value="SAV_2336_NTERM"/>
    <property type="match status" value="1"/>
</dbReference>
<dbReference type="InterPro" id="IPR001245">
    <property type="entry name" value="Ser-Thr/Tyr_kinase_cat_dom"/>
</dbReference>
<evidence type="ECO:0000256" key="6">
    <source>
        <dbReference type="SAM" id="MobiDB-lite"/>
    </source>
</evidence>
<feature type="compositionally biased region" description="Acidic residues" evidence="6">
    <location>
        <begin position="1011"/>
        <end position="1025"/>
    </location>
</feature>
<dbReference type="SUPFAM" id="SSF56784">
    <property type="entry name" value="HAD-like"/>
    <property type="match status" value="1"/>
</dbReference>
<feature type="compositionally biased region" description="Pro residues" evidence="6">
    <location>
        <begin position="60"/>
        <end position="79"/>
    </location>
</feature>